<reference evidence="6 7" key="1">
    <citation type="journal article" date="2018" name="Mol. Ecol.">
        <title>The obligate alkalophilic soda-lake fungus Sodiomyces alkalinus has shifted to a protein diet.</title>
        <authorList>
            <person name="Grum-Grzhimaylo A.A."/>
            <person name="Falkoski D.L."/>
            <person name="van den Heuvel J."/>
            <person name="Valero-Jimenez C.A."/>
            <person name="Min B."/>
            <person name="Choi I.G."/>
            <person name="Lipzen A."/>
            <person name="Daum C.G."/>
            <person name="Aanen D.K."/>
            <person name="Tsang A."/>
            <person name="Henrissat B."/>
            <person name="Bilanenko E.N."/>
            <person name="de Vries R.P."/>
            <person name="van Kan J.A.L."/>
            <person name="Grigoriev I.V."/>
            <person name="Debets A.J.M."/>
        </authorList>
    </citation>
    <scope>NUCLEOTIDE SEQUENCE [LARGE SCALE GENOMIC DNA]</scope>
    <source>
        <strain evidence="6 7">F11</strain>
    </source>
</reference>
<accession>A0A3N2Q1Q1</accession>
<dbReference type="PANTHER" id="PTHR12466">
    <property type="entry name" value="CDC73 DOMAIN PROTEIN"/>
    <property type="match status" value="1"/>
</dbReference>
<dbReference type="GeneID" id="39576332"/>
<keyword evidence="4" id="KW-0539">Nucleus</keyword>
<dbReference type="InterPro" id="IPR038103">
    <property type="entry name" value="CDC73_C_sf"/>
</dbReference>
<comment type="similarity">
    <text evidence="2">Belongs to the CDC73 family.</text>
</comment>
<proteinExistence type="inferred from homology"/>
<sequence length="412" mass="45332">MASAEQDPLLLLRQAIASKQPAIPSASADDPVEAPLSKATHLHFPHPAPISVPLSTPTRFISSDRPVDLRSIYFAWLNKDVAIPEYNASANRLNDELGDLGTVQNLAFVERLDLFTWLEGASEESEHIRPVVGEGKDAAAASAAKATPSTAVSRSGRGAMDPRMAVIYSGERKMGDRNSVLRGIKPTDFSHVRKLAAPFMQKKPGSSQNTIMASAALAINPKPPTRRPDPIILLSPSASSLLRLSNVRSFLENGRYTPPDSSSASGTSMLHVSRLIKDVDPSRPMRFILVEGPEQFKPEYWNRVVAVFTTGQAWQFKNYKWSDPQELFRHAVGIYVGWRGEPVPESVQNWGHRVLHFGIDRPRREGNLVGAVPGAGEAARFRDKEVVETIWRSVESAMRTKGWTKNSAPMSI</sequence>
<dbReference type="Proteomes" id="UP000272025">
    <property type="component" value="Unassembled WGS sequence"/>
</dbReference>
<dbReference type="STRING" id="1314773.A0A3N2Q1Q1"/>
<evidence type="ECO:0000259" key="5">
    <source>
        <dbReference type="Pfam" id="PF05179"/>
    </source>
</evidence>
<keyword evidence="7" id="KW-1185">Reference proteome</keyword>
<comment type="subcellular location">
    <subcellularLocation>
        <location evidence="1">Nucleus</location>
    </subcellularLocation>
</comment>
<dbReference type="Gene3D" id="3.40.50.11990">
    <property type="entry name" value="RNA polymerase II accessory factor, Cdc73 C-terminal domain"/>
    <property type="match status" value="1"/>
</dbReference>
<dbReference type="RefSeq" id="XP_028468490.1">
    <property type="nucleotide sequence ID" value="XM_028607854.1"/>
</dbReference>
<keyword evidence="3" id="KW-0804">Transcription</keyword>
<dbReference type="GO" id="GO:0032968">
    <property type="term" value="P:positive regulation of transcription elongation by RNA polymerase II"/>
    <property type="evidence" value="ECO:0007669"/>
    <property type="project" value="TreeGrafter"/>
</dbReference>
<evidence type="ECO:0000313" key="6">
    <source>
        <dbReference type="EMBL" id="ROT40684.1"/>
    </source>
</evidence>
<evidence type="ECO:0000313" key="7">
    <source>
        <dbReference type="Proteomes" id="UP000272025"/>
    </source>
</evidence>
<evidence type="ECO:0000256" key="1">
    <source>
        <dbReference type="ARBA" id="ARBA00004123"/>
    </source>
</evidence>
<name>A0A3N2Q1Q1_SODAK</name>
<dbReference type="InterPro" id="IPR031336">
    <property type="entry name" value="CDC73_C"/>
</dbReference>
<dbReference type="FunFam" id="3.40.50.11990:FF:000003">
    <property type="entry name" value="Pol II transcription elongation factor subunit Cdc73"/>
    <property type="match status" value="1"/>
</dbReference>
<gene>
    <name evidence="6" type="ORF">SODALDRAFT_272765</name>
</gene>
<dbReference type="InterPro" id="IPR007852">
    <property type="entry name" value="Cdc73/Parafibromin"/>
</dbReference>
<evidence type="ECO:0000256" key="2">
    <source>
        <dbReference type="ARBA" id="ARBA00010427"/>
    </source>
</evidence>
<dbReference type="PANTHER" id="PTHR12466:SF8">
    <property type="entry name" value="PARAFIBROMIN"/>
    <property type="match status" value="1"/>
</dbReference>
<dbReference type="GO" id="GO:0016593">
    <property type="term" value="C:Cdc73/Paf1 complex"/>
    <property type="evidence" value="ECO:0007669"/>
    <property type="project" value="InterPro"/>
</dbReference>
<dbReference type="EMBL" id="ML119052">
    <property type="protein sequence ID" value="ROT40684.1"/>
    <property type="molecule type" value="Genomic_DNA"/>
</dbReference>
<dbReference type="OrthoDB" id="2186602at2759"/>
<dbReference type="GO" id="GO:0000993">
    <property type="term" value="F:RNA polymerase II complex binding"/>
    <property type="evidence" value="ECO:0007669"/>
    <property type="project" value="TreeGrafter"/>
</dbReference>
<evidence type="ECO:0000256" key="3">
    <source>
        <dbReference type="ARBA" id="ARBA00023163"/>
    </source>
</evidence>
<dbReference type="AlphaFoldDB" id="A0A3N2Q1Q1"/>
<dbReference type="GO" id="GO:0006368">
    <property type="term" value="P:transcription elongation by RNA polymerase II"/>
    <property type="evidence" value="ECO:0007669"/>
    <property type="project" value="InterPro"/>
</dbReference>
<feature type="domain" description="Cell division control protein 73 C-terminal" evidence="5">
    <location>
        <begin position="227"/>
        <end position="396"/>
    </location>
</feature>
<organism evidence="6 7">
    <name type="scientific">Sodiomyces alkalinus (strain CBS 110278 / VKM F-3762 / F11)</name>
    <name type="common">Alkaliphilic filamentous fungus</name>
    <dbReference type="NCBI Taxonomy" id="1314773"/>
    <lineage>
        <taxon>Eukaryota</taxon>
        <taxon>Fungi</taxon>
        <taxon>Dikarya</taxon>
        <taxon>Ascomycota</taxon>
        <taxon>Pezizomycotina</taxon>
        <taxon>Sordariomycetes</taxon>
        <taxon>Hypocreomycetidae</taxon>
        <taxon>Glomerellales</taxon>
        <taxon>Plectosphaerellaceae</taxon>
        <taxon>Sodiomyces</taxon>
    </lineage>
</organism>
<evidence type="ECO:0000256" key="4">
    <source>
        <dbReference type="ARBA" id="ARBA00023242"/>
    </source>
</evidence>
<protein>
    <submittedName>
        <fullName evidence="6">Cdc73 family RNA pol II accessory factor</fullName>
    </submittedName>
</protein>
<dbReference type="Pfam" id="PF05179">
    <property type="entry name" value="CDC73_C"/>
    <property type="match status" value="1"/>
</dbReference>